<accession>A0AAE0RI55</accession>
<reference evidence="3" key="1">
    <citation type="submission" date="2023-06" db="EMBL/GenBank/DDBJ databases">
        <title>Male Hemibagrus guttatus genome.</title>
        <authorList>
            <person name="Bian C."/>
        </authorList>
    </citation>
    <scope>NUCLEOTIDE SEQUENCE</scope>
    <source>
        <strain evidence="3">Male_cb2023</strain>
        <tissue evidence="3">Muscle</tissue>
    </source>
</reference>
<dbReference type="InterPro" id="IPR023780">
    <property type="entry name" value="Chromo_domain"/>
</dbReference>
<comment type="subcellular location">
    <subcellularLocation>
        <location evidence="1">Nucleus</location>
    </subcellularLocation>
</comment>
<dbReference type="AlphaFoldDB" id="A0AAE0RI55"/>
<feature type="domain" description="Chromo" evidence="2">
    <location>
        <begin position="81"/>
        <end position="138"/>
    </location>
</feature>
<dbReference type="Pfam" id="PF00385">
    <property type="entry name" value="Chromo"/>
    <property type="match status" value="1"/>
</dbReference>
<feature type="non-terminal residue" evidence="3">
    <location>
        <position position="1"/>
    </location>
</feature>
<evidence type="ECO:0000313" key="3">
    <source>
        <dbReference type="EMBL" id="KAK3554785.1"/>
    </source>
</evidence>
<evidence type="ECO:0000313" key="4">
    <source>
        <dbReference type="Proteomes" id="UP001274896"/>
    </source>
</evidence>
<dbReference type="SMART" id="SM00298">
    <property type="entry name" value="CHROMO"/>
    <property type="match status" value="1"/>
</dbReference>
<dbReference type="GO" id="GO:0005634">
    <property type="term" value="C:nucleus"/>
    <property type="evidence" value="ECO:0007669"/>
    <property type="project" value="UniProtKB-SubCell"/>
</dbReference>
<name>A0AAE0RI55_9TELE</name>
<dbReference type="SUPFAM" id="SSF54160">
    <property type="entry name" value="Chromo domain-like"/>
    <property type="match status" value="1"/>
</dbReference>
<dbReference type="Gene3D" id="2.40.50.40">
    <property type="match status" value="1"/>
</dbReference>
<evidence type="ECO:0000256" key="1">
    <source>
        <dbReference type="ARBA" id="ARBA00004123"/>
    </source>
</evidence>
<gene>
    <name evidence="3" type="ORF">QTP70_033478</name>
</gene>
<dbReference type="PROSITE" id="PS50013">
    <property type="entry name" value="CHROMO_2"/>
    <property type="match status" value="1"/>
</dbReference>
<proteinExistence type="predicted"/>
<evidence type="ECO:0000259" key="2">
    <source>
        <dbReference type="PROSITE" id="PS50013"/>
    </source>
</evidence>
<dbReference type="Proteomes" id="UP001274896">
    <property type="component" value="Unassembled WGS sequence"/>
</dbReference>
<dbReference type="InterPro" id="IPR000953">
    <property type="entry name" value="Chromo/chromo_shadow_dom"/>
</dbReference>
<dbReference type="InterPro" id="IPR016197">
    <property type="entry name" value="Chromo-like_dom_sf"/>
</dbReference>
<dbReference type="EMBL" id="JAUCMX010000002">
    <property type="protein sequence ID" value="KAK3554785.1"/>
    <property type="molecule type" value="Genomic_DNA"/>
</dbReference>
<organism evidence="3 4">
    <name type="scientific">Hemibagrus guttatus</name>
    <dbReference type="NCBI Taxonomy" id="175788"/>
    <lineage>
        <taxon>Eukaryota</taxon>
        <taxon>Metazoa</taxon>
        <taxon>Chordata</taxon>
        <taxon>Craniata</taxon>
        <taxon>Vertebrata</taxon>
        <taxon>Euteleostomi</taxon>
        <taxon>Actinopterygii</taxon>
        <taxon>Neopterygii</taxon>
        <taxon>Teleostei</taxon>
        <taxon>Ostariophysi</taxon>
        <taxon>Siluriformes</taxon>
        <taxon>Bagridae</taxon>
        <taxon>Hemibagrus</taxon>
    </lineage>
</organism>
<protein>
    <recommendedName>
        <fullName evidence="2">Chromo domain-containing protein</fullName>
    </recommendedName>
</protein>
<keyword evidence="4" id="KW-1185">Reference proteome</keyword>
<sequence length="138" mass="15147">MVWVEYSHNSLPSASTGLIPFQVPGKGIFSTLCQSSSATVSSSLEMSPSPAIELKPEAVSALVPSSRPPPPSRLIDGGPVYTVRRLLRSRRHGRGIQYLVDWEGYGPEERSWVPSRFILDPDLINSFHRDHPDQPGGP</sequence>
<comment type="caution">
    <text evidence="3">The sequence shown here is derived from an EMBL/GenBank/DDBJ whole genome shotgun (WGS) entry which is preliminary data.</text>
</comment>